<sequence>MTTMSIPVIASPRAVRRPVVRRVARALGLALIAWAKADRQHRTHDQQALSIRAENDRQKALAFYRYGITS</sequence>
<proteinExistence type="predicted"/>
<protein>
    <submittedName>
        <fullName evidence="1">Uncharacterized protein</fullName>
    </submittedName>
</protein>
<organism evidence="1 2">
    <name type="scientific">Microcella putealis</name>
    <dbReference type="NCBI Taxonomy" id="337005"/>
    <lineage>
        <taxon>Bacteria</taxon>
        <taxon>Bacillati</taxon>
        <taxon>Actinomycetota</taxon>
        <taxon>Actinomycetes</taxon>
        <taxon>Micrococcales</taxon>
        <taxon>Microbacteriaceae</taxon>
        <taxon>Microcella</taxon>
    </lineage>
</organism>
<evidence type="ECO:0000313" key="2">
    <source>
        <dbReference type="Proteomes" id="UP000293519"/>
    </source>
</evidence>
<name>A0A4Q7LWE0_9MICO</name>
<dbReference type="RefSeq" id="WP_130484437.1">
    <property type="nucleotide sequence ID" value="NZ_SGWW01000001.1"/>
</dbReference>
<evidence type="ECO:0000313" key="1">
    <source>
        <dbReference type="EMBL" id="RZS59345.1"/>
    </source>
</evidence>
<reference evidence="1 2" key="1">
    <citation type="journal article" date="2015" name="Stand. Genomic Sci.">
        <title>Genomic Encyclopedia of Bacterial and Archaeal Type Strains, Phase III: the genomes of soil and plant-associated and newly described type strains.</title>
        <authorList>
            <person name="Whitman W.B."/>
            <person name="Woyke T."/>
            <person name="Klenk H.P."/>
            <person name="Zhou Y."/>
            <person name="Lilburn T.G."/>
            <person name="Beck B.J."/>
            <person name="De Vos P."/>
            <person name="Vandamme P."/>
            <person name="Eisen J.A."/>
            <person name="Garrity G."/>
            <person name="Hugenholtz P."/>
            <person name="Kyrpides N.C."/>
        </authorList>
    </citation>
    <scope>NUCLEOTIDE SEQUENCE [LARGE SCALE GENOMIC DNA]</scope>
    <source>
        <strain evidence="1 2">CV2</strain>
    </source>
</reference>
<accession>A0A4Q7LWE0</accession>
<dbReference type="Proteomes" id="UP000293519">
    <property type="component" value="Unassembled WGS sequence"/>
</dbReference>
<dbReference type="EMBL" id="SGWW01000001">
    <property type="protein sequence ID" value="RZS59345.1"/>
    <property type="molecule type" value="Genomic_DNA"/>
</dbReference>
<gene>
    <name evidence="1" type="ORF">EV141_0566</name>
</gene>
<comment type="caution">
    <text evidence="1">The sequence shown here is derived from an EMBL/GenBank/DDBJ whole genome shotgun (WGS) entry which is preliminary data.</text>
</comment>
<dbReference type="AlphaFoldDB" id="A0A4Q7LWE0"/>
<keyword evidence="2" id="KW-1185">Reference proteome</keyword>